<evidence type="ECO:0000313" key="1">
    <source>
        <dbReference type="EMBL" id="RDX00867.1"/>
    </source>
</evidence>
<dbReference type="Pfam" id="PF12663">
    <property type="entry name" value="DUF3788"/>
    <property type="match status" value="1"/>
</dbReference>
<name>A0A3D8TQ94_9LIST</name>
<reference evidence="2" key="1">
    <citation type="submission" date="2015-04" db="EMBL/GenBank/DDBJ databases">
        <authorList>
            <person name="Schardt J."/>
            <person name="Mueller-Herbst S."/>
            <person name="Scherer S."/>
            <person name="Huptas C."/>
        </authorList>
    </citation>
    <scope>NUCLEOTIDE SEQUENCE [LARGE SCALE GENOMIC DNA]</scope>
    <source>
        <strain evidence="2">Kiel-L1</strain>
    </source>
</reference>
<sequence>MYERLLDKTLSPSFTDLLKYSGSCSDLWVELDDYLQSEYSAEQQIRFPYGNKYGWSTKYSLKNRHICDVFAENGAFALHFRVNNDCLNTVYDGLSDYSKKICDEKYPCGEGGWLTYRVLSQEHLIDVKKILLAKISVSILKGKKG</sequence>
<comment type="caution">
    <text evidence="1">The sequence shown here is derived from an EMBL/GenBank/DDBJ whole genome shotgun (WGS) entry which is preliminary data.</text>
</comment>
<organism evidence="1 2">
    <name type="scientific">Listeria kieliensis</name>
    <dbReference type="NCBI Taxonomy" id="1621700"/>
    <lineage>
        <taxon>Bacteria</taxon>
        <taxon>Bacillati</taxon>
        <taxon>Bacillota</taxon>
        <taxon>Bacilli</taxon>
        <taxon>Bacillales</taxon>
        <taxon>Listeriaceae</taxon>
        <taxon>Listeria</taxon>
    </lineage>
</organism>
<dbReference type="AlphaFoldDB" id="A0A3D8TQ94"/>
<protein>
    <recommendedName>
        <fullName evidence="3">DUF3788 domain-containing protein</fullName>
    </recommendedName>
</protein>
<dbReference type="RefSeq" id="WP_115753115.1">
    <property type="nucleotide sequence ID" value="NZ_LARY01000002.1"/>
</dbReference>
<dbReference type="Proteomes" id="UP000257055">
    <property type="component" value="Unassembled WGS sequence"/>
</dbReference>
<dbReference type="EMBL" id="LARY01000002">
    <property type="protein sequence ID" value="RDX00867.1"/>
    <property type="molecule type" value="Genomic_DNA"/>
</dbReference>
<dbReference type="InterPro" id="IPR024265">
    <property type="entry name" value="DUF3788"/>
</dbReference>
<accession>A0A3D8TQ94</accession>
<proteinExistence type="predicted"/>
<keyword evidence="2" id="KW-1185">Reference proteome</keyword>
<evidence type="ECO:0000313" key="2">
    <source>
        <dbReference type="Proteomes" id="UP000257055"/>
    </source>
</evidence>
<gene>
    <name evidence="1" type="ORF">UR08_07825</name>
</gene>
<evidence type="ECO:0008006" key="3">
    <source>
        <dbReference type="Google" id="ProtNLM"/>
    </source>
</evidence>